<organism evidence="7 8">
    <name type="scientific">Gellertiella hungarica</name>
    <dbReference type="NCBI Taxonomy" id="1572859"/>
    <lineage>
        <taxon>Bacteria</taxon>
        <taxon>Pseudomonadati</taxon>
        <taxon>Pseudomonadota</taxon>
        <taxon>Alphaproteobacteria</taxon>
        <taxon>Hyphomicrobiales</taxon>
        <taxon>Rhizobiaceae</taxon>
        <taxon>Gellertiella</taxon>
    </lineage>
</organism>
<dbReference type="PROSITE" id="PS50113">
    <property type="entry name" value="PAC"/>
    <property type="match status" value="1"/>
</dbReference>
<dbReference type="RefSeq" id="WP_183365647.1">
    <property type="nucleotide sequence ID" value="NZ_JACIEZ010000002.1"/>
</dbReference>
<dbReference type="CDD" id="cd01949">
    <property type="entry name" value="GGDEF"/>
    <property type="match status" value="1"/>
</dbReference>
<dbReference type="InterPro" id="IPR013655">
    <property type="entry name" value="PAS_fold_3"/>
</dbReference>
<dbReference type="EMBL" id="JACIEZ010000002">
    <property type="protein sequence ID" value="MBB4064425.1"/>
    <property type="molecule type" value="Genomic_DNA"/>
</dbReference>
<dbReference type="PROSITE" id="PS50883">
    <property type="entry name" value="EAL"/>
    <property type="match status" value="1"/>
</dbReference>
<dbReference type="Pfam" id="PF00563">
    <property type="entry name" value="EAL"/>
    <property type="match status" value="1"/>
</dbReference>
<evidence type="ECO:0000256" key="1">
    <source>
        <dbReference type="SAM" id="Coils"/>
    </source>
</evidence>
<dbReference type="SMART" id="SM00267">
    <property type="entry name" value="GGDEF"/>
    <property type="match status" value="1"/>
</dbReference>
<evidence type="ECO:0000259" key="3">
    <source>
        <dbReference type="PROSITE" id="PS50112"/>
    </source>
</evidence>
<feature type="domain" description="PAC" evidence="4">
    <location>
        <begin position="393"/>
        <end position="443"/>
    </location>
</feature>
<dbReference type="InterPro" id="IPR052155">
    <property type="entry name" value="Biofilm_reg_signaling"/>
</dbReference>
<accession>A0A7W6J440</accession>
<dbReference type="GO" id="GO:0003824">
    <property type="term" value="F:catalytic activity"/>
    <property type="evidence" value="ECO:0007669"/>
    <property type="project" value="UniProtKB-ARBA"/>
</dbReference>
<dbReference type="InterPro" id="IPR000014">
    <property type="entry name" value="PAS"/>
</dbReference>
<dbReference type="Gene3D" id="3.30.70.270">
    <property type="match status" value="1"/>
</dbReference>
<feature type="domain" description="EAL" evidence="5">
    <location>
        <begin position="793"/>
        <end position="1044"/>
    </location>
</feature>
<feature type="coiled-coil region" evidence="1">
    <location>
        <begin position="438"/>
        <end position="482"/>
    </location>
</feature>
<dbReference type="InterPro" id="IPR001633">
    <property type="entry name" value="EAL_dom"/>
</dbReference>
<dbReference type="SMART" id="SM01079">
    <property type="entry name" value="CHASE"/>
    <property type="match status" value="1"/>
</dbReference>
<keyword evidence="8" id="KW-1185">Reference proteome</keyword>
<dbReference type="PROSITE" id="PS50112">
    <property type="entry name" value="PAS"/>
    <property type="match status" value="1"/>
</dbReference>
<dbReference type="Gene3D" id="2.10.70.100">
    <property type="match status" value="1"/>
</dbReference>
<dbReference type="InterPro" id="IPR043128">
    <property type="entry name" value="Rev_trsase/Diguanyl_cyclase"/>
</dbReference>
<dbReference type="Proteomes" id="UP000528286">
    <property type="component" value="Unassembled WGS sequence"/>
</dbReference>
<feature type="domain" description="GGDEF" evidence="6">
    <location>
        <begin position="651"/>
        <end position="784"/>
    </location>
</feature>
<dbReference type="AlphaFoldDB" id="A0A7W6J440"/>
<dbReference type="FunFam" id="3.30.70.270:FF:000001">
    <property type="entry name" value="Diguanylate cyclase domain protein"/>
    <property type="match status" value="1"/>
</dbReference>
<reference evidence="7 8" key="1">
    <citation type="submission" date="2020-08" db="EMBL/GenBank/DDBJ databases">
        <title>Genomic Encyclopedia of Type Strains, Phase IV (KMG-IV): sequencing the most valuable type-strain genomes for metagenomic binning, comparative biology and taxonomic classification.</title>
        <authorList>
            <person name="Goeker M."/>
        </authorList>
    </citation>
    <scope>NUCLEOTIDE SEQUENCE [LARGE SCALE GENOMIC DNA]</scope>
    <source>
        <strain evidence="7 8">DSM 29853</strain>
    </source>
</reference>
<dbReference type="InterPro" id="IPR000160">
    <property type="entry name" value="GGDEF_dom"/>
</dbReference>
<keyword evidence="2" id="KW-0472">Membrane</keyword>
<dbReference type="PROSITE" id="PS50887">
    <property type="entry name" value="GGDEF"/>
    <property type="match status" value="1"/>
</dbReference>
<sequence>MTLYGKLVRLGSALAVNTRSTVLAATVVAGVVAILGFLVDYQNSTFYDRELRARVDNQAELIRAQVESKIKVHISTIENFANQMAVQPQQSVSALEAQMRRLIARNPSIVSIAIAPDFRVKMVVPPESRDVAVGSDLHQVFGRDWTTRNEGARKPHFMGPVLTDDMRGAFVVVYPVIVNTRMGARVWGAIEAVIDENSFYRETDLLTGGPRTVDRVRLALRDISQTIVDAPTFFGDAELGELQPVRKVLAFPGGTWEISAAPAEGWNQHPHNQVLLRILLLLSGAVILLPITASLLLLSERNGIINELQSRETQLRTLSQRLDLALESSHIGVWELSADRSALYFDGCAASLHGFADAEAVRPMGKWQQAVHPEDRAVWLEHFEKAASGQPGRSVQFRIVRADGTIRHLRSASSHIEETAGSRTAGIVWDVTDDVERNETLQQAKENTDIKNAELELALDELSSRERELEELSRKLDLALDSYNCGIWEASLPDGTAFWDERMDQLFNHSRRDGPISVGQWEACLIPEDRTAFRNAFSSLSAFNGKDSIICRVPLENGECRYVRLVGQVHHDKDGSYTIVGMAFDMTQDALMTAALKAAKEEADAMNAELRAAKERIEHNALHDPLTGIANRRRFDLALDALSRRSHQERLRFAVLHLDLDRFKQINDTLGHAAGDAMLVNASEILRRNVHPDDLVARIGGDEFVILVEDRIGEAELSSLAQRIIDEMRHPVDFEGFPCRCGVSIGIATAAGQRIDARKLLINADVALYRAKNEGRNCFQFFTQDLHAEIITNKRTADEILAGLERGEFTAWYQPQFDARTFTLIGAEALVRWNHPSQGLLGPEKFLGIAEELNVVQALDRIVLETALRDKYRLAARGIDLSRLSVNVSARRLNDASLYETLKDLPFRPGEIAFELVEAIFLDDRDDVMQGNLERIKDLGIEIEIDDFGTGHTSIVSLLRLKPKRLKIDRQLVKPIMNSPKERALVRSIIEIARSLGVETVAEGVETMEHADMLLALGCDILQGYAFARPLSFDDFAEAALRNHWIGERPASRSVQGAVR</sequence>
<evidence type="ECO:0000259" key="6">
    <source>
        <dbReference type="PROSITE" id="PS50887"/>
    </source>
</evidence>
<name>A0A7W6J440_9HYPH</name>
<dbReference type="Gene3D" id="3.20.20.450">
    <property type="entry name" value="EAL domain"/>
    <property type="match status" value="1"/>
</dbReference>
<keyword evidence="2" id="KW-1133">Transmembrane helix</keyword>
<gene>
    <name evidence="7" type="ORF">GGR23_001602</name>
</gene>
<evidence type="ECO:0000259" key="5">
    <source>
        <dbReference type="PROSITE" id="PS50883"/>
    </source>
</evidence>
<evidence type="ECO:0000313" key="7">
    <source>
        <dbReference type="EMBL" id="MBB4064425.1"/>
    </source>
</evidence>
<dbReference type="Pfam" id="PF08447">
    <property type="entry name" value="PAS_3"/>
    <property type="match status" value="2"/>
</dbReference>
<feature type="transmembrane region" description="Helical" evidence="2">
    <location>
        <begin position="274"/>
        <end position="298"/>
    </location>
</feature>
<dbReference type="Pfam" id="PF00990">
    <property type="entry name" value="GGDEF"/>
    <property type="match status" value="1"/>
</dbReference>
<dbReference type="SUPFAM" id="SSF141868">
    <property type="entry name" value="EAL domain-like"/>
    <property type="match status" value="1"/>
</dbReference>
<keyword evidence="1" id="KW-0175">Coiled coil</keyword>
<evidence type="ECO:0000259" key="4">
    <source>
        <dbReference type="PROSITE" id="PS50113"/>
    </source>
</evidence>
<evidence type="ECO:0000256" key="2">
    <source>
        <dbReference type="SAM" id="Phobius"/>
    </source>
</evidence>
<dbReference type="InterPro" id="IPR029787">
    <property type="entry name" value="Nucleotide_cyclase"/>
</dbReference>
<dbReference type="NCBIfam" id="TIGR00254">
    <property type="entry name" value="GGDEF"/>
    <property type="match status" value="1"/>
</dbReference>
<protein>
    <submittedName>
        <fullName evidence="7">Diguanylate cyclase (GGDEF)-like protein/PAS domain S-box-containing protein</fullName>
    </submittedName>
</protein>
<dbReference type="CDD" id="cd01948">
    <property type="entry name" value="EAL"/>
    <property type="match status" value="1"/>
</dbReference>
<proteinExistence type="predicted"/>
<dbReference type="SMART" id="SM00091">
    <property type="entry name" value="PAS"/>
    <property type="match status" value="2"/>
</dbReference>
<feature type="transmembrane region" description="Helical" evidence="2">
    <location>
        <begin position="20"/>
        <end position="39"/>
    </location>
</feature>
<dbReference type="PANTHER" id="PTHR44757:SF2">
    <property type="entry name" value="BIOFILM ARCHITECTURE MAINTENANCE PROTEIN MBAA"/>
    <property type="match status" value="1"/>
</dbReference>
<dbReference type="InterPro" id="IPR035919">
    <property type="entry name" value="EAL_sf"/>
</dbReference>
<dbReference type="SUPFAM" id="SSF55073">
    <property type="entry name" value="Nucleotide cyclase"/>
    <property type="match status" value="1"/>
</dbReference>
<dbReference type="InterPro" id="IPR006189">
    <property type="entry name" value="CHASE_dom"/>
</dbReference>
<dbReference type="InterPro" id="IPR000700">
    <property type="entry name" value="PAS-assoc_C"/>
</dbReference>
<feature type="domain" description="PAS" evidence="3">
    <location>
        <begin position="318"/>
        <end position="390"/>
    </location>
</feature>
<keyword evidence="2" id="KW-0812">Transmembrane</keyword>
<dbReference type="PANTHER" id="PTHR44757">
    <property type="entry name" value="DIGUANYLATE CYCLASE DGCP"/>
    <property type="match status" value="1"/>
</dbReference>
<dbReference type="InterPro" id="IPR035965">
    <property type="entry name" value="PAS-like_dom_sf"/>
</dbReference>
<comment type="caution">
    <text evidence="7">The sequence shown here is derived from an EMBL/GenBank/DDBJ whole genome shotgun (WGS) entry which is preliminary data.</text>
</comment>
<dbReference type="SMART" id="SM00052">
    <property type="entry name" value="EAL"/>
    <property type="match status" value="1"/>
</dbReference>
<evidence type="ECO:0000313" key="8">
    <source>
        <dbReference type="Proteomes" id="UP000528286"/>
    </source>
</evidence>
<dbReference type="Gene3D" id="3.30.450.20">
    <property type="entry name" value="PAS domain"/>
    <property type="match status" value="2"/>
</dbReference>
<dbReference type="SUPFAM" id="SSF55785">
    <property type="entry name" value="PYP-like sensor domain (PAS domain)"/>
    <property type="match status" value="2"/>
</dbReference>
<dbReference type="NCBIfam" id="TIGR00229">
    <property type="entry name" value="sensory_box"/>
    <property type="match status" value="1"/>
</dbReference>